<feature type="domain" description="PD-(D/E)XK endonuclease-like" evidence="1">
    <location>
        <begin position="730"/>
        <end position="967"/>
    </location>
</feature>
<dbReference type="InterPro" id="IPR011335">
    <property type="entry name" value="Restrct_endonuc-II-like"/>
</dbReference>
<dbReference type="RefSeq" id="WP_160753526.1">
    <property type="nucleotide sequence ID" value="NZ_WTYA01000007.1"/>
</dbReference>
<name>A0A845AK49_9SPHN</name>
<dbReference type="Pfam" id="PF12705">
    <property type="entry name" value="PDDEXK_1"/>
    <property type="match status" value="1"/>
</dbReference>
<sequence length="999" mass="109003">MADRPGPEIYSIAAHRGFADALVAGLVPRYREDGFGLARLTLLLPSARAQRIVTEAFIRHSGANGEAGLLMPRMAVVGDLDLDERLANLFDPLDGIDIPPAVDPMRRLFALTGLIAEDEETQGRVPPKGAALIRLAREMAATMDRLLIEEISPADLMDPAVVSLDKDLAAHWQESLRSFARVQARWNARLAEWAAIDTATRRNLLFDAAARRWRSNPPNTPLIAAGVTSAAPALARLLRVVSELPQGAVILPDLDLSMSGDVWEELGRAGATPEPGAEPFARGDAVTHPQYHLKLLLNRMGVAREEVRPWHRRGEAAAPPERSHAISALFLPPKASRSWADLPADKRRLAGLRIMRSANPEDEAQAVALLVREALETPAKRVAVVTPDRTLARRIVAHCARWGIEADDSAGRPLCDTAAGRLLLLLAEIMASGPAPVTLTALLMHPLVGEEDKRGEWLANTRALERSLRGPRPREGLAPLRAIIARLEQSQPGLGVWWERVEADLAPLLETDESFAFDEALTVLANAAEAFAGDRAWAREDGRALARLIEDLRLHAGEAGTRLAREEIDVVLRDVMEQVAVRPPWGGHSRVAVYGLLESRMSRADLVICAGLNEGVWPPRGSVDALLAPPVLRQLGVPGGDFRIGLAAHDLAGALGAPEIVLSRAERDAGGPTIPSRFLLRVEALLGDMAERHRETRAVELARSLTIAEPSPPYPQPMPKPSAEQRDVDISATALDRLLGDPYQFYAGKILALPQLDPVDAEPSAAWQGTLVHDILQRWHEACRSDPDSAIEPIMAAVMEEQNINPLLAALWQPRLAAALEWIVGEVRQSDRAVLAVEAKGEMDFDGVHIHGRADRIDRLRDGGLAIVDYKTGGPPSPTQVKKGYALQLGVLGLIAEASGFKALDGAAEAFEYWSLGSSDKSATGFGYRETPLDRRTGPTSEEFLPETRIFLKKAIERYIKGDDPFTARENPDYPAYDTYDQLMRLAEWLPRLAEDDTP</sequence>
<dbReference type="EMBL" id="WTYA01000007">
    <property type="protein sequence ID" value="MXP29235.1"/>
    <property type="molecule type" value="Genomic_DNA"/>
</dbReference>
<evidence type="ECO:0000313" key="3">
    <source>
        <dbReference type="Proteomes" id="UP000439780"/>
    </source>
</evidence>
<dbReference type="InterPro" id="IPR038726">
    <property type="entry name" value="PDDEXK_AddAB-type"/>
</dbReference>
<organism evidence="2 3">
    <name type="scientific">Qipengyuania algicida</name>
    <dbReference type="NCBI Taxonomy" id="1836209"/>
    <lineage>
        <taxon>Bacteria</taxon>
        <taxon>Pseudomonadati</taxon>
        <taxon>Pseudomonadota</taxon>
        <taxon>Alphaproteobacteria</taxon>
        <taxon>Sphingomonadales</taxon>
        <taxon>Erythrobacteraceae</taxon>
        <taxon>Qipengyuania</taxon>
    </lineage>
</organism>
<dbReference type="AlphaFoldDB" id="A0A845AK49"/>
<proteinExistence type="predicted"/>
<evidence type="ECO:0000313" key="2">
    <source>
        <dbReference type="EMBL" id="MXP29235.1"/>
    </source>
</evidence>
<evidence type="ECO:0000259" key="1">
    <source>
        <dbReference type="Pfam" id="PF12705"/>
    </source>
</evidence>
<dbReference type="InterPro" id="IPR011604">
    <property type="entry name" value="PDDEXK-like_dom_sf"/>
</dbReference>
<dbReference type="SUPFAM" id="SSF52980">
    <property type="entry name" value="Restriction endonuclease-like"/>
    <property type="match status" value="1"/>
</dbReference>
<dbReference type="SUPFAM" id="SSF52540">
    <property type="entry name" value="P-loop containing nucleoside triphosphate hydrolases"/>
    <property type="match status" value="1"/>
</dbReference>
<comment type="caution">
    <text evidence="2">The sequence shown here is derived from an EMBL/GenBank/DDBJ whole genome shotgun (WGS) entry which is preliminary data.</text>
</comment>
<dbReference type="Proteomes" id="UP000439780">
    <property type="component" value="Unassembled WGS sequence"/>
</dbReference>
<dbReference type="OrthoDB" id="9780606at2"/>
<accession>A0A845AK49</accession>
<dbReference type="NCBIfam" id="TIGR02786">
    <property type="entry name" value="addB_alphas"/>
    <property type="match status" value="1"/>
</dbReference>
<dbReference type="Gene3D" id="3.90.320.10">
    <property type="match status" value="1"/>
</dbReference>
<gene>
    <name evidence="2" type="primary">addB</name>
    <name evidence="2" type="ORF">GRI58_10425</name>
</gene>
<keyword evidence="3" id="KW-1185">Reference proteome</keyword>
<reference evidence="2 3" key="1">
    <citation type="submission" date="2019-12" db="EMBL/GenBank/DDBJ databases">
        <title>Genomic-based taxomic classification of the family Erythrobacteraceae.</title>
        <authorList>
            <person name="Xu L."/>
        </authorList>
    </citation>
    <scope>NUCLEOTIDE SEQUENCE [LARGE SCALE GENOMIC DNA]</scope>
    <source>
        <strain evidence="2 3">KEMB 9005-328</strain>
    </source>
</reference>
<protein>
    <submittedName>
        <fullName evidence="2">Double-strand break repair protein AddB</fullName>
    </submittedName>
</protein>
<dbReference type="InterPro" id="IPR027417">
    <property type="entry name" value="P-loop_NTPase"/>
</dbReference>
<dbReference type="InterPro" id="IPR014153">
    <property type="entry name" value="Ds_break_AddB"/>
</dbReference>